<sequence length="138" mass="16245">TDCNAVKSTANKKSLKPRVARWWSYMQDFNFTLVYRKGSSLPHVDFLSRNPPVNVRQVAHDDWVRIAQRGNAETKNMLNLLREGKLDSKQYVEKSRMLLHQEILSDGTKILRWFVPRQNRLGLLRIYHDEQCHIGPEK</sequence>
<dbReference type="AlphaFoldDB" id="V5GDL5"/>
<name>V5GDL5_ANOGL</name>
<feature type="non-terminal residue" evidence="1">
    <location>
        <position position="138"/>
    </location>
</feature>
<evidence type="ECO:0000313" key="1">
    <source>
        <dbReference type="EMBL" id="JAB68255.1"/>
    </source>
</evidence>
<proteinExistence type="predicted"/>
<dbReference type="EMBL" id="GALX01000211">
    <property type="protein sequence ID" value="JAB68255.1"/>
    <property type="molecule type" value="Transcribed_RNA"/>
</dbReference>
<feature type="non-terminal residue" evidence="1">
    <location>
        <position position="1"/>
    </location>
</feature>
<reference evidence="1" key="1">
    <citation type="submission" date="2013-07" db="EMBL/GenBank/DDBJ databases">
        <title>Midgut Transcriptome Profiling of Anoplphora glabripennis, a Lignocellulose Degrading, Wood-Boring Cerambycid.</title>
        <authorList>
            <person name="Scully E.D."/>
            <person name="Hoover K."/>
            <person name="Carlson J.E."/>
            <person name="Tien M."/>
            <person name="Geib S.M."/>
        </authorList>
    </citation>
    <scope>NUCLEOTIDE SEQUENCE</scope>
</reference>
<protein>
    <submittedName>
        <fullName evidence="1">Uncharacterized protein</fullName>
    </submittedName>
</protein>
<accession>V5GDL5</accession>
<organism evidence="1">
    <name type="scientific">Anoplophora glabripennis</name>
    <name type="common">Asian longhorn beetle</name>
    <name type="synonym">Anoplophora nobilis</name>
    <dbReference type="NCBI Taxonomy" id="217634"/>
    <lineage>
        <taxon>Eukaryota</taxon>
        <taxon>Metazoa</taxon>
        <taxon>Ecdysozoa</taxon>
        <taxon>Arthropoda</taxon>
        <taxon>Hexapoda</taxon>
        <taxon>Insecta</taxon>
        <taxon>Pterygota</taxon>
        <taxon>Neoptera</taxon>
        <taxon>Endopterygota</taxon>
        <taxon>Coleoptera</taxon>
        <taxon>Polyphaga</taxon>
        <taxon>Cucujiformia</taxon>
        <taxon>Chrysomeloidea</taxon>
        <taxon>Cerambycidae</taxon>
        <taxon>Lamiinae</taxon>
        <taxon>Lamiini</taxon>
        <taxon>Anoplophora</taxon>
    </lineage>
</organism>